<protein>
    <submittedName>
        <fullName evidence="2">Uncharacterized protein</fullName>
    </submittedName>
</protein>
<evidence type="ECO:0000256" key="1">
    <source>
        <dbReference type="SAM" id="MobiDB-lite"/>
    </source>
</evidence>
<keyword evidence="3" id="KW-1185">Reference proteome</keyword>
<gene>
    <name evidence="2" type="ORF">GMRT_14934</name>
</gene>
<reference evidence="2 3" key="1">
    <citation type="submission" date="2019-05" db="EMBL/GenBank/DDBJ databases">
        <title>The compact genome of Giardia muris reveals important steps in the evolution of intestinal protozoan parasites.</title>
        <authorList>
            <person name="Xu F."/>
            <person name="Jimenez-Gonzalez A."/>
            <person name="Einarsson E."/>
            <person name="Astvaldsson A."/>
            <person name="Peirasmaki D."/>
            <person name="Eckmann L."/>
            <person name="Andersson J.O."/>
            <person name="Svard S.G."/>
            <person name="Jerlstrom-Hultqvist J."/>
        </authorList>
    </citation>
    <scope>NUCLEOTIDE SEQUENCE [LARGE SCALE GENOMIC DNA]</scope>
    <source>
        <strain evidence="2 3">Roberts-Thomson</strain>
    </source>
</reference>
<dbReference type="OrthoDB" id="10252989at2759"/>
<comment type="caution">
    <text evidence="2">The sequence shown here is derived from an EMBL/GenBank/DDBJ whole genome shotgun (WGS) entry which is preliminary data.</text>
</comment>
<sequence>MATDTLRSLSEAMDLSSGTTYKFCLAVDRVLDGLAAGTLVYERGDGDFIIEAFIRSLRRRQQRKEKAYSQFEKLVWKSFGTARIFSSSGYAKLLASVIKHVLSMREHQRWHLHFLIGLLQNAGQLDLKLEPYKEEIMHLVRHSEDLSQKDVLNPGAPDSSLNQLFALLRTVAINCSSFVAQLWPTYLGTGGIAHRILTQGMLEGIYDIAAFKAETLEGPRTSEPYRVLISALRSLSLFLRNTRSFTSLAERPSNRTMTYIPYGYLVGEALIEMHSLLERLFLACAEELVDLREAIYKALEALWLSITPSRVCLDLPGYVDRTSFREVSRMSTYSLKAMTTVLLSIKKEVSCRGFNCNKSGPTLASMVQEYIDPFVSSCSQVVERFSSDPESVERYIPFLAAFFGLYPTCGHIAEILASFPQMDRYRGRDGERILPLEALRLLGLIGVEAPTLQHCYISSRFAAALAPDVLFILGVTSFHGHLDEPGTIDPMGGLVRTHSFFRGQVGTKRTRPQDAVRVQEYTGTRGVDESAGYQFLKLLVLRDIEGCEGLRMGVSNTMLNGSIDEIVADYVFNLIMQTIALLSQQEFTMSVQLVDFFCLIGRLPLLYFEGLMVSEMYVLTDFLLGYAEHLVPRDLGEELLPHVIGALCHMLESSIVGEELGEPFDLRAANVILQLLRNPALSRSNCKAVIGIVGLLNRGSEALTETCASLVKSALELCRRQNRLQGYITRVLTCLFEKLTPEALVGAPWYGTTFQTVLTETMNGLSARDRIAFNSLCSCEVVLNRLDVLVKEDASLDMASLIVAKRIFLTLAGAYLNRLTGVNAGLVVQTLRVLLAGIPLLVLKPIEAFTLQSFFLVVEKASGVMQQLQQYQTTARGLLRKAVVLLVTHFLKHDEVNPDKEIFQVLQEHGQLVYDIVRTDQQALENKVHSLRTRQASAPNREEDPAMFDPDIKRIETRLHTCKRITKRLQSLLLSNGGDDKDEVEIDDPPRIREE</sequence>
<dbReference type="Proteomes" id="UP000315496">
    <property type="component" value="Chromosome 3"/>
</dbReference>
<evidence type="ECO:0000313" key="2">
    <source>
        <dbReference type="EMBL" id="TNJ27724.1"/>
    </source>
</evidence>
<accession>A0A4Z1SPH2</accession>
<organism evidence="2 3">
    <name type="scientific">Giardia muris</name>
    <dbReference type="NCBI Taxonomy" id="5742"/>
    <lineage>
        <taxon>Eukaryota</taxon>
        <taxon>Metamonada</taxon>
        <taxon>Diplomonadida</taxon>
        <taxon>Hexamitidae</taxon>
        <taxon>Giardiinae</taxon>
        <taxon>Giardia</taxon>
    </lineage>
</organism>
<dbReference type="VEuPathDB" id="GiardiaDB:GMRT_14934"/>
<evidence type="ECO:0000313" key="3">
    <source>
        <dbReference type="Proteomes" id="UP000315496"/>
    </source>
</evidence>
<feature type="region of interest" description="Disordered" evidence="1">
    <location>
        <begin position="975"/>
        <end position="995"/>
    </location>
</feature>
<name>A0A4Z1SPH2_GIAMU</name>
<dbReference type="AlphaFoldDB" id="A0A4Z1SPH2"/>
<dbReference type="EMBL" id="VDLU01000003">
    <property type="protein sequence ID" value="TNJ27724.1"/>
    <property type="molecule type" value="Genomic_DNA"/>
</dbReference>
<proteinExistence type="predicted"/>